<evidence type="ECO:0000259" key="2">
    <source>
        <dbReference type="PROSITE" id="PS50894"/>
    </source>
</evidence>
<dbReference type="Gene3D" id="1.20.120.160">
    <property type="entry name" value="HPT domain"/>
    <property type="match status" value="1"/>
</dbReference>
<keyword evidence="1" id="KW-0597">Phosphoprotein</keyword>
<dbReference type="InterPro" id="IPR036641">
    <property type="entry name" value="HPT_dom_sf"/>
</dbReference>
<reference evidence="3" key="1">
    <citation type="journal article" date="2011" name="PLoS ONE">
        <title>Genome of a low-salinity ammonia-oxidizing archaeon determined by single-cell and metagenomic analysis.</title>
        <authorList>
            <person name="Blainey P.C."/>
            <person name="Mosier A.C."/>
            <person name="Potanina A."/>
            <person name="Francis C.A."/>
            <person name="Quake S.R."/>
        </authorList>
    </citation>
    <scope>NUCLEOTIDE SEQUENCE [LARGE SCALE GENOMIC DNA]</scope>
    <source>
        <strain evidence="3">SFB1</strain>
    </source>
</reference>
<accession>F3KJT2</accession>
<dbReference type="AlphaFoldDB" id="F3KJT2"/>
<dbReference type="Proteomes" id="UP000004348">
    <property type="component" value="Chromosome"/>
</dbReference>
<feature type="modified residue" description="Phosphohistidine" evidence="1">
    <location>
        <position position="45"/>
    </location>
</feature>
<dbReference type="PROSITE" id="PS50894">
    <property type="entry name" value="HPT"/>
    <property type="match status" value="1"/>
</dbReference>
<proteinExistence type="predicted"/>
<dbReference type="HOGENOM" id="CLU_2055957_0_0_2"/>
<gene>
    <name evidence="3" type="ORF">Nlim_0740</name>
</gene>
<dbReference type="InterPro" id="IPR008207">
    <property type="entry name" value="Sig_transdc_His_kin_Hpt_dom"/>
</dbReference>
<name>F3KJT2_9ARCH</name>
<dbReference type="GO" id="GO:0000160">
    <property type="term" value="P:phosphorelay signal transduction system"/>
    <property type="evidence" value="ECO:0007669"/>
    <property type="project" value="InterPro"/>
</dbReference>
<comment type="caution">
    <text evidence="3">The sequence shown here is derived from an EMBL/GenBank/DDBJ whole genome shotgun (WGS) entry which is preliminary data.</text>
</comment>
<protein>
    <recommendedName>
        <fullName evidence="2">HPt domain-containing protein</fullName>
    </recommendedName>
</protein>
<feature type="domain" description="HPt" evidence="2">
    <location>
        <begin position="1"/>
        <end position="100"/>
    </location>
</feature>
<dbReference type="EMBL" id="AEGP01000029">
    <property type="protein sequence ID" value="EGG42559.1"/>
    <property type="molecule type" value="Genomic_DNA"/>
</dbReference>
<sequence length="119" mass="13149">MSDEFLKIATDEINEEISQIMTIVDMCHNGIELCQNAGEIQKSTHKIKGLAPMMGKEELGSLSALLDSIFKKIQSVSITDEMFSSLVSAVNEMKNSMTQTDYNLDEIKQKVSKISSSLA</sequence>
<organism evidence="3">
    <name type="scientific">Candidatus Nitrosarchaeum limnium SFB1</name>
    <dbReference type="NCBI Taxonomy" id="886738"/>
    <lineage>
        <taxon>Archaea</taxon>
        <taxon>Nitrososphaerota</taxon>
        <taxon>Nitrososphaeria</taxon>
        <taxon>Nitrosopumilales</taxon>
        <taxon>Nitrosopumilaceae</taxon>
        <taxon>Nitrosarchaeum</taxon>
    </lineage>
</organism>
<dbReference type="SUPFAM" id="SSF47226">
    <property type="entry name" value="Histidine-containing phosphotransfer domain, HPT domain"/>
    <property type="match status" value="1"/>
</dbReference>
<evidence type="ECO:0000313" key="3">
    <source>
        <dbReference type="EMBL" id="EGG42559.1"/>
    </source>
</evidence>
<evidence type="ECO:0000256" key="1">
    <source>
        <dbReference type="PROSITE-ProRule" id="PRU00110"/>
    </source>
</evidence>
<dbReference type="STRING" id="886738.Nlim_0740"/>